<reference evidence="1" key="1">
    <citation type="submission" date="2015-04" db="UniProtKB">
        <authorList>
            <consortium name="EnsemblPlants"/>
        </authorList>
    </citation>
    <scope>IDENTIFICATION</scope>
</reference>
<dbReference type="Gramene" id="OGLUM04G29320.1">
    <property type="protein sequence ID" value="OGLUM04G29320.1"/>
    <property type="gene ID" value="OGLUM04G29320"/>
</dbReference>
<evidence type="ECO:0000313" key="1">
    <source>
        <dbReference type="EnsemblPlants" id="OGLUM04G29320.1"/>
    </source>
</evidence>
<dbReference type="EnsemblPlants" id="OGLUM04G29320.1">
    <property type="protein sequence ID" value="OGLUM04G29320.1"/>
    <property type="gene ID" value="OGLUM04G29320"/>
</dbReference>
<evidence type="ECO:0000313" key="2">
    <source>
        <dbReference type="Proteomes" id="UP000026961"/>
    </source>
</evidence>
<accession>A0A0D9ZSD6</accession>
<dbReference type="Proteomes" id="UP000026961">
    <property type="component" value="Chromosome 4"/>
</dbReference>
<keyword evidence="2" id="KW-1185">Reference proteome</keyword>
<reference evidence="1" key="2">
    <citation type="submission" date="2018-05" db="EMBL/GenBank/DDBJ databases">
        <title>OgluRS3 (Oryza glumaepatula Reference Sequence Version 3).</title>
        <authorList>
            <person name="Zhang J."/>
            <person name="Kudrna D."/>
            <person name="Lee S."/>
            <person name="Talag J."/>
            <person name="Welchert J."/>
            <person name="Wing R.A."/>
        </authorList>
    </citation>
    <scope>NUCLEOTIDE SEQUENCE [LARGE SCALE GENOMIC DNA]</scope>
</reference>
<name>A0A0D9ZSD6_9ORYZ</name>
<organism evidence="1">
    <name type="scientific">Oryza glumipatula</name>
    <dbReference type="NCBI Taxonomy" id="40148"/>
    <lineage>
        <taxon>Eukaryota</taxon>
        <taxon>Viridiplantae</taxon>
        <taxon>Streptophyta</taxon>
        <taxon>Embryophyta</taxon>
        <taxon>Tracheophyta</taxon>
        <taxon>Spermatophyta</taxon>
        <taxon>Magnoliopsida</taxon>
        <taxon>Liliopsida</taxon>
        <taxon>Poales</taxon>
        <taxon>Poaceae</taxon>
        <taxon>BOP clade</taxon>
        <taxon>Oryzoideae</taxon>
        <taxon>Oryzeae</taxon>
        <taxon>Oryzinae</taxon>
        <taxon>Oryza</taxon>
    </lineage>
</organism>
<protein>
    <submittedName>
        <fullName evidence="1">Uncharacterized protein</fullName>
    </submittedName>
</protein>
<sequence>MANVIITLADWVVVAEHGIPGVPVRCRQVHGKGGDAFAWGSVAMRPSRAEQPGWLAGCCCCVQSRAGHRTIYRPVPHHPPEFIMYPKNYFCIRIPNFKMKPLQPTRLNFKIHHSQFSLDLSVICQNPSPDSSYLATRPEATDTWVSNSKTGTKLAYHASSLLITAAFTTKALFQSSPQPSLTSLTKKQTERRATLAFAACPHQYFTTV</sequence>
<proteinExistence type="predicted"/>
<dbReference type="AlphaFoldDB" id="A0A0D9ZSD6"/>